<feature type="non-terminal residue" evidence="2">
    <location>
        <position position="111"/>
    </location>
</feature>
<dbReference type="EMBL" id="LXQA010214770">
    <property type="protein sequence ID" value="MCI34544.1"/>
    <property type="molecule type" value="Genomic_DNA"/>
</dbReference>
<comment type="caution">
    <text evidence="2">The sequence shown here is derived from an EMBL/GenBank/DDBJ whole genome shotgun (WGS) entry which is preliminary data.</text>
</comment>
<dbReference type="InterPro" id="IPR026960">
    <property type="entry name" value="RVT-Znf"/>
</dbReference>
<keyword evidence="2" id="KW-0808">Transferase</keyword>
<evidence type="ECO:0000313" key="2">
    <source>
        <dbReference type="EMBL" id="MCI34544.1"/>
    </source>
</evidence>
<dbReference type="PANTHER" id="PTHR36617">
    <property type="entry name" value="PROTEIN, PUTATIVE-RELATED"/>
    <property type="match status" value="1"/>
</dbReference>
<sequence>RERYERLFDLAVNKSITVADMCSLGWEAGGDAQSSDSWQWQLDLVRGYTVHGACHLLTSQQHVTFGTSKELIWHKQVLLKVSILAWRLLYDRLPTKTNLVTRGIITPGAHL</sequence>
<dbReference type="GO" id="GO:0016301">
    <property type="term" value="F:kinase activity"/>
    <property type="evidence" value="ECO:0007669"/>
    <property type="project" value="UniProtKB-KW"/>
</dbReference>
<keyword evidence="2" id="KW-0418">Kinase</keyword>
<evidence type="ECO:0000259" key="1">
    <source>
        <dbReference type="Pfam" id="PF13966"/>
    </source>
</evidence>
<dbReference type="PANTHER" id="PTHR36617:SF5">
    <property type="entry name" value="OS05G0421675 PROTEIN"/>
    <property type="match status" value="1"/>
</dbReference>
<feature type="domain" description="Reverse transcriptase zinc-binding" evidence="1">
    <location>
        <begin position="48"/>
        <end position="106"/>
    </location>
</feature>
<evidence type="ECO:0000313" key="3">
    <source>
        <dbReference type="Proteomes" id="UP000265520"/>
    </source>
</evidence>
<organism evidence="2 3">
    <name type="scientific">Trifolium medium</name>
    <dbReference type="NCBI Taxonomy" id="97028"/>
    <lineage>
        <taxon>Eukaryota</taxon>
        <taxon>Viridiplantae</taxon>
        <taxon>Streptophyta</taxon>
        <taxon>Embryophyta</taxon>
        <taxon>Tracheophyta</taxon>
        <taxon>Spermatophyta</taxon>
        <taxon>Magnoliopsida</taxon>
        <taxon>eudicotyledons</taxon>
        <taxon>Gunneridae</taxon>
        <taxon>Pentapetalae</taxon>
        <taxon>rosids</taxon>
        <taxon>fabids</taxon>
        <taxon>Fabales</taxon>
        <taxon>Fabaceae</taxon>
        <taxon>Papilionoideae</taxon>
        <taxon>50 kb inversion clade</taxon>
        <taxon>NPAAA clade</taxon>
        <taxon>Hologalegina</taxon>
        <taxon>IRL clade</taxon>
        <taxon>Trifolieae</taxon>
        <taxon>Trifolium</taxon>
    </lineage>
</organism>
<dbReference type="Pfam" id="PF13966">
    <property type="entry name" value="zf-RVT"/>
    <property type="match status" value="1"/>
</dbReference>
<proteinExistence type="predicted"/>
<dbReference type="AlphaFoldDB" id="A0A392REU3"/>
<protein>
    <submittedName>
        <fullName evidence="2">Cysteine-rich receptor-like protein kinase</fullName>
    </submittedName>
</protein>
<dbReference type="Proteomes" id="UP000265520">
    <property type="component" value="Unassembled WGS sequence"/>
</dbReference>
<feature type="non-terminal residue" evidence="2">
    <location>
        <position position="1"/>
    </location>
</feature>
<accession>A0A392REU3</accession>
<keyword evidence="3" id="KW-1185">Reference proteome</keyword>
<reference evidence="2 3" key="1">
    <citation type="journal article" date="2018" name="Front. Plant Sci.">
        <title>Red Clover (Trifolium pratense) and Zigzag Clover (T. medium) - A Picture of Genomic Similarities and Differences.</title>
        <authorList>
            <person name="Dluhosova J."/>
            <person name="Istvanek J."/>
            <person name="Nedelnik J."/>
            <person name="Repkova J."/>
        </authorList>
    </citation>
    <scope>NUCLEOTIDE SEQUENCE [LARGE SCALE GENOMIC DNA]</scope>
    <source>
        <strain evidence="3">cv. 10/8</strain>
        <tissue evidence="2">Leaf</tissue>
    </source>
</reference>
<keyword evidence="2" id="KW-0675">Receptor</keyword>
<name>A0A392REU3_9FABA</name>